<dbReference type="RefSeq" id="WP_054785593.1">
    <property type="nucleotide sequence ID" value="NZ_FPBD01000003.1"/>
</dbReference>
<dbReference type="InterPro" id="IPR007362">
    <property type="entry name" value="DUF429"/>
</dbReference>
<dbReference type="Pfam" id="PF04250">
    <property type="entry name" value="DUF429"/>
    <property type="match status" value="1"/>
</dbReference>
<proteinExistence type="predicted"/>
<name>A0A1I7AHR5_9HYPH</name>
<dbReference type="Proteomes" id="UP000183371">
    <property type="component" value="Unassembled WGS sequence"/>
</dbReference>
<evidence type="ECO:0000313" key="1">
    <source>
        <dbReference type="EMBL" id="SFT74521.1"/>
    </source>
</evidence>
<protein>
    <submittedName>
        <fullName evidence="1">Predicted nuclease (RNAse H fold)</fullName>
    </submittedName>
</protein>
<accession>A0A1I7AHR5</accession>
<dbReference type="AlphaFoldDB" id="A0A1I7AHR5"/>
<gene>
    <name evidence="1" type="ORF">SAMN05444141_10383</name>
</gene>
<sequence length="248" mass="27314">MPETAQSAPVCVAGVDGCKAGWIAVFRWVGSDRPSEVKIFPHFADLLASEFKPQKIAVDMPIGLPKQIGSVGRGPEKAVRPLLGMRQSTVFSIPARAAIYCEDYREACSAALAHSTPPKKVSKQAFHIFPKIREIDQLMTPELEERVFEVHPEVAFWRLNGQEPIAVPKKVKGSSYPAGLDARRDLLVQYDYTASFLDQKPPKGAARDDLMDAAVNAVIAERLLTGQAEPFPADFGRDERGLRMAIWA</sequence>
<evidence type="ECO:0000313" key="2">
    <source>
        <dbReference type="Proteomes" id="UP000183371"/>
    </source>
</evidence>
<organism evidence="1 2">
    <name type="scientific">Pseudovibrio denitrificans</name>
    <dbReference type="NCBI Taxonomy" id="258256"/>
    <lineage>
        <taxon>Bacteria</taxon>
        <taxon>Pseudomonadati</taxon>
        <taxon>Pseudomonadota</taxon>
        <taxon>Alphaproteobacteria</taxon>
        <taxon>Hyphomicrobiales</taxon>
        <taxon>Stappiaceae</taxon>
        <taxon>Pseudovibrio</taxon>
    </lineage>
</organism>
<reference evidence="2" key="1">
    <citation type="submission" date="2016-10" db="EMBL/GenBank/DDBJ databases">
        <authorList>
            <person name="Varghese N."/>
            <person name="Submissions S."/>
        </authorList>
    </citation>
    <scope>NUCLEOTIDE SEQUENCE [LARGE SCALE GENOMIC DNA]</scope>
    <source>
        <strain evidence="2">DSM 17465</strain>
    </source>
</reference>
<dbReference type="EMBL" id="FPBD01000003">
    <property type="protein sequence ID" value="SFT74521.1"/>
    <property type="molecule type" value="Genomic_DNA"/>
</dbReference>
<keyword evidence="2" id="KW-1185">Reference proteome</keyword>